<dbReference type="GO" id="GO:0051301">
    <property type="term" value="P:cell division"/>
    <property type="evidence" value="ECO:0007669"/>
    <property type="project" value="UniProtKB-UniRule"/>
</dbReference>
<dbReference type="PROSITE" id="PS00211">
    <property type="entry name" value="ABC_TRANSPORTER_1"/>
    <property type="match status" value="1"/>
</dbReference>
<evidence type="ECO:0000259" key="14">
    <source>
        <dbReference type="PROSITE" id="PS50893"/>
    </source>
</evidence>
<evidence type="ECO:0000313" key="15">
    <source>
        <dbReference type="EMBL" id="SEF58005.1"/>
    </source>
</evidence>
<dbReference type="GO" id="GO:0006865">
    <property type="term" value="P:amino acid transport"/>
    <property type="evidence" value="ECO:0007669"/>
    <property type="project" value="UniProtKB-KW"/>
</dbReference>
<evidence type="ECO:0000256" key="12">
    <source>
        <dbReference type="ARBA" id="ARBA00023306"/>
    </source>
</evidence>
<keyword evidence="5 13" id="KW-1003">Cell membrane</keyword>
<reference evidence="15 16" key="1">
    <citation type="submission" date="2016-10" db="EMBL/GenBank/DDBJ databases">
        <authorList>
            <person name="de Groot N.N."/>
        </authorList>
    </citation>
    <scope>NUCLEOTIDE SEQUENCE [LARGE SCALE GENOMIC DNA]</scope>
    <source>
        <strain evidence="15 16">Nm13</strain>
    </source>
</reference>
<dbReference type="PROSITE" id="PS50893">
    <property type="entry name" value="ABC_TRANSPORTER_2"/>
    <property type="match status" value="1"/>
</dbReference>
<feature type="domain" description="ABC transporter" evidence="14">
    <location>
        <begin position="21"/>
        <end position="236"/>
    </location>
</feature>
<gene>
    <name evidence="13" type="primary">ftsE</name>
    <name evidence="15" type="ORF">SAMN05216334_1045</name>
</gene>
<protein>
    <recommendedName>
        <fullName evidence="4 13">Cell division ATP-binding protein FtsE</fullName>
    </recommendedName>
</protein>
<accession>A0A1H5T5D4</accession>
<dbReference type="AlphaFoldDB" id="A0A1H5T5D4"/>
<dbReference type="PANTHER" id="PTHR24220">
    <property type="entry name" value="IMPORT ATP-BINDING PROTEIN"/>
    <property type="match status" value="1"/>
</dbReference>
<sequence>MPENLLKRFWIERYNEQNPMITFKNVSKRYPDGYIALNNVELEVESGEMVFLTGHSGAGKSTLLKLIAAIERPTSGVIAISGQNIAQLKSAAIPYLRRKIGFIFQDHKLLFDRNVFENVLLPLQISDFDNNTAMSRVRAALDKVGLLKKEKVMPITLSGGERQRLCIARAVVHRPAILIADEPTGNLDIEYARDIMAMFKSFNQVGVTILIATHDASLLDDTQHRILSLKQGKLAA</sequence>
<dbReference type="GO" id="GO:0005886">
    <property type="term" value="C:plasma membrane"/>
    <property type="evidence" value="ECO:0007669"/>
    <property type="project" value="UniProtKB-SubCell"/>
</dbReference>
<evidence type="ECO:0000256" key="9">
    <source>
        <dbReference type="ARBA" id="ARBA00022967"/>
    </source>
</evidence>
<evidence type="ECO:0000256" key="2">
    <source>
        <dbReference type="ARBA" id="ARBA00004202"/>
    </source>
</evidence>
<proteinExistence type="inferred from homology"/>
<organism evidence="15 16">
    <name type="scientific">Nitrosomonas ureae</name>
    <dbReference type="NCBI Taxonomy" id="44577"/>
    <lineage>
        <taxon>Bacteria</taxon>
        <taxon>Pseudomonadati</taxon>
        <taxon>Pseudomonadota</taxon>
        <taxon>Betaproteobacteria</taxon>
        <taxon>Nitrosomonadales</taxon>
        <taxon>Nitrosomonadaceae</taxon>
        <taxon>Nitrosomonas</taxon>
    </lineage>
</organism>
<dbReference type="Gene3D" id="3.40.50.300">
    <property type="entry name" value="P-loop containing nucleotide triphosphate hydrolases"/>
    <property type="match status" value="1"/>
</dbReference>
<keyword evidence="8 13" id="KW-0067">ATP-binding</keyword>
<dbReference type="InterPro" id="IPR017871">
    <property type="entry name" value="ABC_transporter-like_CS"/>
</dbReference>
<keyword evidence="9" id="KW-1278">Translocase</keyword>
<keyword evidence="6 13" id="KW-0132">Cell division</keyword>
<evidence type="ECO:0000256" key="6">
    <source>
        <dbReference type="ARBA" id="ARBA00022618"/>
    </source>
</evidence>
<evidence type="ECO:0000256" key="1">
    <source>
        <dbReference type="ARBA" id="ARBA00002579"/>
    </source>
</evidence>
<dbReference type="Proteomes" id="UP000236753">
    <property type="component" value="Unassembled WGS sequence"/>
</dbReference>
<evidence type="ECO:0000313" key="16">
    <source>
        <dbReference type="Proteomes" id="UP000236753"/>
    </source>
</evidence>
<dbReference type="InterPro" id="IPR027417">
    <property type="entry name" value="P-loop_NTPase"/>
</dbReference>
<dbReference type="InterPro" id="IPR005286">
    <property type="entry name" value="Cell_div_FtsE"/>
</dbReference>
<dbReference type="InterPro" id="IPR003439">
    <property type="entry name" value="ABC_transporter-like_ATP-bd"/>
</dbReference>
<keyword evidence="10" id="KW-0813">Transport</keyword>
<keyword evidence="11 13" id="KW-0472">Membrane</keyword>
<dbReference type="EMBL" id="FNUX01000004">
    <property type="protein sequence ID" value="SEF58005.1"/>
    <property type="molecule type" value="Genomic_DNA"/>
</dbReference>
<comment type="similarity">
    <text evidence="3 13">Belongs to the ABC transporter superfamily.</text>
</comment>
<comment type="subunit">
    <text evidence="13">Homodimer. Forms a membrane-associated complex with FtsX.</text>
</comment>
<evidence type="ECO:0000256" key="10">
    <source>
        <dbReference type="ARBA" id="ARBA00022970"/>
    </source>
</evidence>
<evidence type="ECO:0000256" key="7">
    <source>
        <dbReference type="ARBA" id="ARBA00022741"/>
    </source>
</evidence>
<evidence type="ECO:0000256" key="8">
    <source>
        <dbReference type="ARBA" id="ARBA00022840"/>
    </source>
</evidence>
<dbReference type="GO" id="GO:0022857">
    <property type="term" value="F:transmembrane transporter activity"/>
    <property type="evidence" value="ECO:0007669"/>
    <property type="project" value="TreeGrafter"/>
</dbReference>
<evidence type="ECO:0000256" key="11">
    <source>
        <dbReference type="ARBA" id="ARBA00023136"/>
    </source>
</evidence>
<evidence type="ECO:0000256" key="5">
    <source>
        <dbReference type="ARBA" id="ARBA00022475"/>
    </source>
</evidence>
<evidence type="ECO:0000256" key="3">
    <source>
        <dbReference type="ARBA" id="ARBA00005417"/>
    </source>
</evidence>
<dbReference type="InterPro" id="IPR003593">
    <property type="entry name" value="AAA+_ATPase"/>
</dbReference>
<name>A0A1H5T5D4_9PROT</name>
<comment type="subcellular location">
    <subcellularLocation>
        <location evidence="13">Cell inner membrane</location>
        <topology evidence="13">Peripheral membrane protein</topology>
        <orientation evidence="13">Cytoplasmic side</orientation>
    </subcellularLocation>
    <subcellularLocation>
        <location evidence="2">Cell membrane</location>
        <topology evidence="2">Peripheral membrane protein</topology>
    </subcellularLocation>
</comment>
<dbReference type="SMART" id="SM00382">
    <property type="entry name" value="AAA"/>
    <property type="match status" value="1"/>
</dbReference>
<dbReference type="FunFam" id="3.40.50.300:FF:000056">
    <property type="entry name" value="Cell division ATP-binding protein FtsE"/>
    <property type="match status" value="1"/>
</dbReference>
<dbReference type="SUPFAM" id="SSF52540">
    <property type="entry name" value="P-loop containing nucleoside triphosphate hydrolases"/>
    <property type="match status" value="1"/>
</dbReference>
<keyword evidence="10" id="KW-0029">Amino-acid transport</keyword>
<evidence type="ECO:0000256" key="4">
    <source>
        <dbReference type="ARBA" id="ARBA00020019"/>
    </source>
</evidence>
<dbReference type="PANTHER" id="PTHR24220:SF470">
    <property type="entry name" value="CELL DIVISION ATP-BINDING PROTEIN FTSE"/>
    <property type="match status" value="1"/>
</dbReference>
<dbReference type="GO" id="GO:0005524">
    <property type="term" value="F:ATP binding"/>
    <property type="evidence" value="ECO:0007669"/>
    <property type="project" value="UniProtKB-UniRule"/>
</dbReference>
<keyword evidence="12 13" id="KW-0131">Cell cycle</keyword>
<dbReference type="NCBIfam" id="TIGR02673">
    <property type="entry name" value="FtsE"/>
    <property type="match status" value="1"/>
</dbReference>
<dbReference type="GO" id="GO:0016887">
    <property type="term" value="F:ATP hydrolysis activity"/>
    <property type="evidence" value="ECO:0007669"/>
    <property type="project" value="InterPro"/>
</dbReference>
<dbReference type="InterPro" id="IPR015854">
    <property type="entry name" value="ABC_transpr_LolD-like"/>
</dbReference>
<evidence type="ECO:0000256" key="13">
    <source>
        <dbReference type="RuleBase" id="RU365094"/>
    </source>
</evidence>
<dbReference type="Pfam" id="PF00005">
    <property type="entry name" value="ABC_tran"/>
    <property type="match status" value="1"/>
</dbReference>
<keyword evidence="7 13" id="KW-0547">Nucleotide-binding</keyword>
<comment type="function">
    <text evidence="1">Part of the ABC transporter FtsEX involved in cellular division. Important for assembly or stability of the septal ring.</text>
</comment>